<dbReference type="InterPro" id="IPR029479">
    <property type="entry name" value="Nitroreductase"/>
</dbReference>
<dbReference type="GO" id="GO:0016491">
    <property type="term" value="F:oxidoreductase activity"/>
    <property type="evidence" value="ECO:0007669"/>
    <property type="project" value="UniProtKB-KW"/>
</dbReference>
<name>A0AAP9DEQ7_BACOV</name>
<evidence type="ECO:0000256" key="2">
    <source>
        <dbReference type="ARBA" id="ARBA00007118"/>
    </source>
</evidence>
<evidence type="ECO:0000256" key="1">
    <source>
        <dbReference type="ARBA" id="ARBA00001917"/>
    </source>
</evidence>
<organism evidence="7 8">
    <name type="scientific">Bacteroides ovatus</name>
    <dbReference type="NCBI Taxonomy" id="28116"/>
    <lineage>
        <taxon>Bacteria</taxon>
        <taxon>Pseudomonadati</taxon>
        <taxon>Bacteroidota</taxon>
        <taxon>Bacteroidia</taxon>
        <taxon>Bacteroidales</taxon>
        <taxon>Bacteroidaceae</taxon>
        <taxon>Bacteroides</taxon>
    </lineage>
</organism>
<protein>
    <submittedName>
        <fullName evidence="7">Nitroreductase</fullName>
    </submittedName>
</protein>
<evidence type="ECO:0000256" key="5">
    <source>
        <dbReference type="ARBA" id="ARBA00023002"/>
    </source>
</evidence>
<keyword evidence="5" id="KW-0560">Oxidoreductase</keyword>
<dbReference type="SUPFAM" id="SSF55469">
    <property type="entry name" value="FMN-dependent nitroreductase-like"/>
    <property type="match status" value="1"/>
</dbReference>
<proteinExistence type="inferred from homology"/>
<dbReference type="CDD" id="cd02062">
    <property type="entry name" value="Nitro_FMN_reductase"/>
    <property type="match status" value="1"/>
</dbReference>
<dbReference type="Proteomes" id="UP000318823">
    <property type="component" value="Chromosome"/>
</dbReference>
<keyword evidence="3" id="KW-0285">Flavoprotein</keyword>
<comment type="similarity">
    <text evidence="2">Belongs to the nitroreductase family.</text>
</comment>
<dbReference type="InterPro" id="IPR000415">
    <property type="entry name" value="Nitroreductase-like"/>
</dbReference>
<evidence type="ECO:0000259" key="6">
    <source>
        <dbReference type="Pfam" id="PF00881"/>
    </source>
</evidence>
<dbReference type="Pfam" id="PF00881">
    <property type="entry name" value="Nitroreductase"/>
    <property type="match status" value="1"/>
</dbReference>
<evidence type="ECO:0000313" key="8">
    <source>
        <dbReference type="Proteomes" id="UP000318823"/>
    </source>
</evidence>
<dbReference type="RefSeq" id="WP_032847494.1">
    <property type="nucleotide sequence ID" value="NZ_CAXSRA010000009.1"/>
</dbReference>
<evidence type="ECO:0000313" key="7">
    <source>
        <dbReference type="EMBL" id="QDM07323.1"/>
    </source>
</evidence>
<dbReference type="PANTHER" id="PTHR43673">
    <property type="entry name" value="NAD(P)H NITROREDUCTASE YDGI-RELATED"/>
    <property type="match status" value="1"/>
</dbReference>
<dbReference type="EMBL" id="CP041395">
    <property type="protein sequence ID" value="QDM07323.1"/>
    <property type="molecule type" value="Genomic_DNA"/>
</dbReference>
<keyword evidence="4" id="KW-0288">FMN</keyword>
<sequence length="328" mass="37373">MKEKLKSAIKGNVFIVWLRILFDKIGESFSLTLYSGSTNQTKDIFKKQAELQIRIHALEKGMSIGHVRVGFGKEKAFSIIEDLDDLLKKGGSKLFVVESVSVLQKYIDFNENMGADMVDVEVALNKLCSSYNIKINDVGGIYNLNLKDILGKIQCSFDLFSQSRFSIRDFGNSPLDIEKVCAALKLCERTPSACNRQSWRVHIYTENNLVAKMFELQGGSKGFNKQMQCAILVCGDLRNYGFYEQNLPFVDGGLYAMNLLYSLHYYGLATIPLTMGHKWRITKKIKQEMRLPSHEVPVLLIGVGTFKDDYKVAVSHRYMYKDYVKFNQ</sequence>
<comment type="cofactor">
    <cofactor evidence="1">
        <name>FMN</name>
        <dbReference type="ChEBI" id="CHEBI:58210"/>
    </cofactor>
</comment>
<evidence type="ECO:0000256" key="4">
    <source>
        <dbReference type="ARBA" id="ARBA00022643"/>
    </source>
</evidence>
<dbReference type="Gene3D" id="3.40.109.10">
    <property type="entry name" value="NADH Oxidase"/>
    <property type="match status" value="1"/>
</dbReference>
<gene>
    <name evidence="7" type="ORF">DYI28_00535</name>
</gene>
<accession>A0AAP9DEQ7</accession>
<dbReference type="PANTHER" id="PTHR43673:SF2">
    <property type="entry name" value="NITROREDUCTASE"/>
    <property type="match status" value="1"/>
</dbReference>
<dbReference type="AlphaFoldDB" id="A0AAP9DEQ7"/>
<feature type="domain" description="Nitroreductase" evidence="6">
    <location>
        <begin position="163"/>
        <end position="215"/>
    </location>
</feature>
<evidence type="ECO:0000256" key="3">
    <source>
        <dbReference type="ARBA" id="ARBA00022630"/>
    </source>
</evidence>
<reference evidence="8" key="1">
    <citation type="journal article" date="2018" name="J. Anim. Genet.">
        <title>Acquired interbacterial defense systems protect against interspecies antagonism in the human gut microbiome.</title>
        <authorList>
            <person name="Ross B.D."/>
            <person name="Verster A.J."/>
            <person name="Radey M.C."/>
            <person name="Schmidtke D.T."/>
            <person name="Pope C.E."/>
            <person name="Hoffman L.R."/>
            <person name="Hajjar A."/>
            <person name="Peterson S.B."/>
            <person name="Borenstein E."/>
            <person name="Mougous J."/>
        </authorList>
    </citation>
    <scope>NUCLEOTIDE SEQUENCE [LARGE SCALE GENOMIC DNA]</scope>
    <source>
        <strain evidence="8">3725 D1 iv</strain>
    </source>
</reference>